<evidence type="ECO:0000313" key="2">
    <source>
        <dbReference type="Proteomes" id="UP000246702"/>
    </source>
</evidence>
<dbReference type="GeneID" id="37119464"/>
<proteinExistence type="predicted"/>
<reference evidence="1 2" key="1">
    <citation type="submission" date="2016-12" db="EMBL/GenBank/DDBJ databases">
        <title>The genomes of Aspergillus section Nigri reveals drivers in fungal speciation.</title>
        <authorList>
            <consortium name="DOE Joint Genome Institute"/>
            <person name="Vesth T.C."/>
            <person name="Nybo J."/>
            <person name="Theobald S."/>
            <person name="Brandl J."/>
            <person name="Frisvad J.C."/>
            <person name="Nielsen K.F."/>
            <person name="Lyhne E.K."/>
            <person name="Kogle M.E."/>
            <person name="Kuo A."/>
            <person name="Riley R."/>
            <person name="Clum A."/>
            <person name="Nolan M."/>
            <person name="Lipzen A."/>
            <person name="Salamov A."/>
            <person name="Henrissat B."/>
            <person name="Wiebenga A."/>
            <person name="De Vries R.P."/>
            <person name="Grigoriev I.V."/>
            <person name="Mortensen U.H."/>
            <person name="Andersen M.R."/>
            <person name="Baker S.E."/>
        </authorList>
    </citation>
    <scope>NUCLEOTIDE SEQUENCE [LARGE SCALE GENOMIC DNA]</scope>
    <source>
        <strain evidence="1 2">CBS 115572</strain>
    </source>
</reference>
<protein>
    <submittedName>
        <fullName evidence="1">Uncharacterized protein</fullName>
    </submittedName>
</protein>
<gene>
    <name evidence="1" type="ORF">BO94DRAFT_625963</name>
</gene>
<name>A0A317W745_9EURO</name>
<evidence type="ECO:0000313" key="1">
    <source>
        <dbReference type="EMBL" id="PWY80838.1"/>
    </source>
</evidence>
<dbReference type="RefSeq" id="XP_025465440.1">
    <property type="nucleotide sequence ID" value="XM_025617321.1"/>
</dbReference>
<organism evidence="1 2">
    <name type="scientific">Aspergillus sclerotioniger CBS 115572</name>
    <dbReference type="NCBI Taxonomy" id="1450535"/>
    <lineage>
        <taxon>Eukaryota</taxon>
        <taxon>Fungi</taxon>
        <taxon>Dikarya</taxon>
        <taxon>Ascomycota</taxon>
        <taxon>Pezizomycotina</taxon>
        <taxon>Eurotiomycetes</taxon>
        <taxon>Eurotiomycetidae</taxon>
        <taxon>Eurotiales</taxon>
        <taxon>Aspergillaceae</taxon>
        <taxon>Aspergillus</taxon>
        <taxon>Aspergillus subgen. Circumdati</taxon>
    </lineage>
</organism>
<dbReference type="Pfam" id="PF20174">
    <property type="entry name" value="DUF6540"/>
    <property type="match status" value="1"/>
</dbReference>
<dbReference type="EMBL" id="MSFK01000021">
    <property type="protein sequence ID" value="PWY80838.1"/>
    <property type="molecule type" value="Genomic_DNA"/>
</dbReference>
<dbReference type="OrthoDB" id="37659at2759"/>
<dbReference type="Proteomes" id="UP000246702">
    <property type="component" value="Unassembled WGS sequence"/>
</dbReference>
<dbReference type="InterPro" id="IPR046670">
    <property type="entry name" value="DUF6540"/>
</dbReference>
<comment type="caution">
    <text evidence="1">The sequence shown here is derived from an EMBL/GenBank/DDBJ whole genome shotgun (WGS) entry which is preliminary data.</text>
</comment>
<dbReference type="AlphaFoldDB" id="A0A317W745"/>
<accession>A0A317W745</accession>
<sequence length="161" mass="18960">MSGTLDLYITIYEEENRPSHWALFFDDGSLNDKTLLSVKYDHRSHLKFHTETRNPRILYNQDELILVGTFNATDISKVNAIARGIRPEDLHIDRLNCIRYVRDVLDTLEVNRIVGNEVVYWIQKSFIRARMEKGEVDYEVECLVRKRRRDTPVVITYGDRG</sequence>
<keyword evidence="2" id="KW-1185">Reference proteome</keyword>